<dbReference type="AlphaFoldDB" id="A0AAD7FJV3"/>
<accession>A0AAD7FJV3</accession>
<dbReference type="Pfam" id="PF00651">
    <property type="entry name" value="BTB"/>
    <property type="match status" value="1"/>
</dbReference>
<feature type="domain" description="BTB" evidence="2">
    <location>
        <begin position="30"/>
        <end position="105"/>
    </location>
</feature>
<dbReference type="SUPFAM" id="SSF54695">
    <property type="entry name" value="POZ domain"/>
    <property type="match status" value="1"/>
</dbReference>
<dbReference type="Proteomes" id="UP001221142">
    <property type="component" value="Unassembled WGS sequence"/>
</dbReference>
<feature type="compositionally biased region" description="Pro residues" evidence="1">
    <location>
        <begin position="1"/>
        <end position="14"/>
    </location>
</feature>
<evidence type="ECO:0000259" key="2">
    <source>
        <dbReference type="PROSITE" id="PS50097"/>
    </source>
</evidence>
<organism evidence="3 4">
    <name type="scientific">Roridomyces roridus</name>
    <dbReference type="NCBI Taxonomy" id="1738132"/>
    <lineage>
        <taxon>Eukaryota</taxon>
        <taxon>Fungi</taxon>
        <taxon>Dikarya</taxon>
        <taxon>Basidiomycota</taxon>
        <taxon>Agaricomycotina</taxon>
        <taxon>Agaricomycetes</taxon>
        <taxon>Agaricomycetidae</taxon>
        <taxon>Agaricales</taxon>
        <taxon>Marasmiineae</taxon>
        <taxon>Mycenaceae</taxon>
        <taxon>Roridomyces</taxon>
    </lineage>
</organism>
<dbReference type="InterPro" id="IPR000210">
    <property type="entry name" value="BTB/POZ_dom"/>
</dbReference>
<evidence type="ECO:0000313" key="3">
    <source>
        <dbReference type="EMBL" id="KAJ7624400.1"/>
    </source>
</evidence>
<dbReference type="Gene3D" id="3.30.710.10">
    <property type="entry name" value="Potassium Channel Kv1.1, Chain A"/>
    <property type="match status" value="1"/>
</dbReference>
<dbReference type="EMBL" id="JARKIF010000013">
    <property type="protein sequence ID" value="KAJ7624400.1"/>
    <property type="molecule type" value="Genomic_DNA"/>
</dbReference>
<gene>
    <name evidence="3" type="ORF">FB45DRAFT_923321</name>
</gene>
<protein>
    <recommendedName>
        <fullName evidence="2">BTB domain-containing protein</fullName>
    </recommendedName>
</protein>
<dbReference type="InterPro" id="IPR011333">
    <property type="entry name" value="SKP1/BTB/POZ_sf"/>
</dbReference>
<evidence type="ECO:0000313" key="4">
    <source>
        <dbReference type="Proteomes" id="UP001221142"/>
    </source>
</evidence>
<name>A0AAD7FJV3_9AGAR</name>
<proteinExistence type="predicted"/>
<evidence type="ECO:0000256" key="1">
    <source>
        <dbReference type="SAM" id="MobiDB-lite"/>
    </source>
</evidence>
<feature type="region of interest" description="Disordered" evidence="1">
    <location>
        <begin position="1"/>
        <end position="22"/>
    </location>
</feature>
<dbReference type="PROSITE" id="PS50097">
    <property type="entry name" value="BTB"/>
    <property type="match status" value="1"/>
</dbReference>
<sequence length="363" mass="40682">MSDEPTTPPVPRDAPAPFSAEHDPDNHRPADFILRSCDGVDFFVHKDMLRITSEFFDSLFAIPRPNPDTGDLEKGGLTVLELAETSDVLYRLLSLAYPAKSGADYTSLRDIDVFFALHGAAQKYQFPRVLKLLREMLDNHAPVGTHPHRLFAIGRLLDLPSLARKAALYTLELDPTAPRAKFPEMKLITWETIHALLDFHHACGSQAEEILVSATGPRSFEGGPNFRSSNYRDREHENPLYLVYDQSQWPKKTFVWWDSQANHGDNCGPRGPSGDLFAGKPRNLTLNPADWFRTHIDLLVLHVRLAPSHHVAQLKAVELAESLREAVADCPACSELADGDLTTFAHQLKVCIEESNMKFVENL</sequence>
<keyword evidence="4" id="KW-1185">Reference proteome</keyword>
<comment type="caution">
    <text evidence="3">The sequence shown here is derived from an EMBL/GenBank/DDBJ whole genome shotgun (WGS) entry which is preliminary data.</text>
</comment>
<reference evidence="3" key="1">
    <citation type="submission" date="2023-03" db="EMBL/GenBank/DDBJ databases">
        <title>Massive genome expansion in bonnet fungi (Mycena s.s.) driven by repeated elements and novel gene families across ecological guilds.</title>
        <authorList>
            <consortium name="Lawrence Berkeley National Laboratory"/>
            <person name="Harder C.B."/>
            <person name="Miyauchi S."/>
            <person name="Viragh M."/>
            <person name="Kuo A."/>
            <person name="Thoen E."/>
            <person name="Andreopoulos B."/>
            <person name="Lu D."/>
            <person name="Skrede I."/>
            <person name="Drula E."/>
            <person name="Henrissat B."/>
            <person name="Morin E."/>
            <person name="Kohler A."/>
            <person name="Barry K."/>
            <person name="LaButti K."/>
            <person name="Morin E."/>
            <person name="Salamov A."/>
            <person name="Lipzen A."/>
            <person name="Mereny Z."/>
            <person name="Hegedus B."/>
            <person name="Baldrian P."/>
            <person name="Stursova M."/>
            <person name="Weitz H."/>
            <person name="Taylor A."/>
            <person name="Grigoriev I.V."/>
            <person name="Nagy L.G."/>
            <person name="Martin F."/>
            <person name="Kauserud H."/>
        </authorList>
    </citation>
    <scope>NUCLEOTIDE SEQUENCE</scope>
    <source>
        <strain evidence="3">9284</strain>
    </source>
</reference>